<evidence type="ECO:0000259" key="1">
    <source>
        <dbReference type="PROSITE" id="PS51782"/>
    </source>
</evidence>
<gene>
    <name evidence="2" type="ORF">AOY20_03230</name>
</gene>
<feature type="domain" description="LysM" evidence="1">
    <location>
        <begin position="56"/>
        <end position="104"/>
    </location>
</feature>
<dbReference type="STRING" id="1324350.AOY20_03230"/>
<dbReference type="Gene3D" id="3.10.350.10">
    <property type="entry name" value="LysM domain"/>
    <property type="match status" value="1"/>
</dbReference>
<organism evidence="2 3">
    <name type="scientific">Acinetobacter equi</name>
    <dbReference type="NCBI Taxonomy" id="1324350"/>
    <lineage>
        <taxon>Bacteria</taxon>
        <taxon>Pseudomonadati</taxon>
        <taxon>Pseudomonadota</taxon>
        <taxon>Gammaproteobacteria</taxon>
        <taxon>Moraxellales</taxon>
        <taxon>Moraxellaceae</taxon>
        <taxon>Acinetobacter</taxon>
    </lineage>
</organism>
<proteinExistence type="predicted"/>
<keyword evidence="3" id="KW-1185">Reference proteome</keyword>
<dbReference type="Proteomes" id="UP000064939">
    <property type="component" value="Chromosome"/>
</dbReference>
<evidence type="ECO:0000313" key="2">
    <source>
        <dbReference type="EMBL" id="ALH94624.1"/>
    </source>
</evidence>
<dbReference type="PANTHER" id="PTHR34700:SF4">
    <property type="entry name" value="PHAGE-LIKE ELEMENT PBSX PROTEIN XKDP"/>
    <property type="match status" value="1"/>
</dbReference>
<dbReference type="SUPFAM" id="SSF54106">
    <property type="entry name" value="LysM domain"/>
    <property type="match status" value="1"/>
</dbReference>
<accession>A0A0N9VMM1</accession>
<dbReference type="PANTHER" id="PTHR34700">
    <property type="entry name" value="POTASSIUM BINDING PROTEIN KBP"/>
    <property type="match status" value="1"/>
</dbReference>
<sequence length="385" mass="42790">MKKGLNGTSFISALGFQKYFLLLALIISVGLSISSNIYADIARNINPPTLKANAPNVYLVKKGDTLWDISKKLLNNPLRWPEVWASNKHVKNPHWIFPNDRLLVCHYQGQPIIGKDEGDGCTGIIHRHTNHSRTLSPQVRIEALHNTIPIIPLENIKPWLDRSFIVSENTLKNTPYIVGIADQRVIAGAGQNVYIKGANLKIGQNYGIYAEGKPYVVNNEKDHKTNAGIELAQVASGVVIESSNDISTLKITNSYQQEVRRGDYVLPEHEVLYPTMFYPTYAENIPSYGKIIRIHDSLSAAATKSIVTINLGQLDGVKVGDVFAINQAGQLTTDPRTHKKVQLPSERIGNLMIIQIFDHLSYAYVLDSQIPIHLDATLSPSIMLD</sequence>
<dbReference type="PROSITE" id="PS51782">
    <property type="entry name" value="LYSM"/>
    <property type="match status" value="1"/>
</dbReference>
<dbReference type="CDD" id="cd00118">
    <property type="entry name" value="LysM"/>
    <property type="match status" value="1"/>
</dbReference>
<dbReference type="RefSeq" id="WP_054580525.1">
    <property type="nucleotide sequence ID" value="NZ_CP012808.1"/>
</dbReference>
<dbReference type="Pfam" id="PF01476">
    <property type="entry name" value="LysM"/>
    <property type="match status" value="1"/>
</dbReference>
<dbReference type="KEGG" id="aei:AOY20_03230"/>
<name>A0A0N9VMM1_9GAMM</name>
<dbReference type="EMBL" id="CP012808">
    <property type="protein sequence ID" value="ALH94624.1"/>
    <property type="molecule type" value="Genomic_DNA"/>
</dbReference>
<dbReference type="AlphaFoldDB" id="A0A0N9VMM1"/>
<dbReference type="InterPro" id="IPR036779">
    <property type="entry name" value="LysM_dom_sf"/>
</dbReference>
<evidence type="ECO:0000313" key="3">
    <source>
        <dbReference type="Proteomes" id="UP000064939"/>
    </source>
</evidence>
<reference evidence="2 3" key="1">
    <citation type="journal article" date="2015" name="Int. J. Syst. Evol. Microbiol.">
        <title>Acinetobacter equi sp. nov. isolated from horse faeces.</title>
        <authorList>
            <person name="Poppel M.T."/>
            <person name="Skiebe E."/>
            <person name="Laue M."/>
            <person name="Bergmann H."/>
            <person name="Ebersberger I."/>
            <person name="Garn T."/>
            <person name="Fruth A."/>
            <person name="Baumgardt S."/>
            <person name="Busse H.J."/>
            <person name="Wilharm G."/>
        </authorList>
    </citation>
    <scope>NUCLEOTIDE SEQUENCE [LARGE SCALE GENOMIC DNA]</scope>
    <source>
        <strain evidence="2 3">114</strain>
    </source>
</reference>
<dbReference type="OrthoDB" id="9765158at2"/>
<dbReference type="InterPro" id="IPR052196">
    <property type="entry name" value="Bact_Kbp"/>
</dbReference>
<protein>
    <submittedName>
        <fullName evidence="2">Peptidoglycan-binding protein LysM</fullName>
    </submittedName>
</protein>
<dbReference type="InterPro" id="IPR018392">
    <property type="entry name" value="LysM"/>
</dbReference>